<sequence>MTQQSEVTADILTQDEMINWLKTTDAKLTFVGEPIPGINSPAGLVSREALSTTVTYCSQRIDSVCGGACTVYTGGATCLDAPNTNCLAATNNVGFCSSSGCGGSCNQLSTCGTQLDDGYCYTPDTQSILVGNY</sequence>
<dbReference type="AlphaFoldDB" id="S8DQJ4"/>
<protein>
    <submittedName>
        <fullName evidence="1">Uncharacterized protein</fullName>
    </submittedName>
</protein>
<name>S8DQJ4_FOMSC</name>
<dbReference type="HOGENOM" id="CLU_143024_0_0_1"/>
<dbReference type="InParanoid" id="S8DQJ4"/>
<dbReference type="OrthoDB" id="2985022at2759"/>
<dbReference type="Proteomes" id="UP000015241">
    <property type="component" value="Unassembled WGS sequence"/>
</dbReference>
<organism evidence="1 2">
    <name type="scientific">Fomitopsis schrenkii</name>
    <name type="common">Brown rot fungus</name>
    <dbReference type="NCBI Taxonomy" id="2126942"/>
    <lineage>
        <taxon>Eukaryota</taxon>
        <taxon>Fungi</taxon>
        <taxon>Dikarya</taxon>
        <taxon>Basidiomycota</taxon>
        <taxon>Agaricomycotina</taxon>
        <taxon>Agaricomycetes</taxon>
        <taxon>Polyporales</taxon>
        <taxon>Fomitopsis</taxon>
    </lineage>
</organism>
<dbReference type="EMBL" id="KE504272">
    <property type="protein sequence ID" value="EPS93488.1"/>
    <property type="molecule type" value="Genomic_DNA"/>
</dbReference>
<reference evidence="1 2" key="1">
    <citation type="journal article" date="2012" name="Science">
        <title>The Paleozoic origin of enzymatic lignin decomposition reconstructed from 31 fungal genomes.</title>
        <authorList>
            <person name="Floudas D."/>
            <person name="Binder M."/>
            <person name="Riley R."/>
            <person name="Barry K."/>
            <person name="Blanchette R.A."/>
            <person name="Henrissat B."/>
            <person name="Martinez A.T."/>
            <person name="Otillar R."/>
            <person name="Spatafora J.W."/>
            <person name="Yadav J.S."/>
            <person name="Aerts A."/>
            <person name="Benoit I."/>
            <person name="Boyd A."/>
            <person name="Carlson A."/>
            <person name="Copeland A."/>
            <person name="Coutinho P.M."/>
            <person name="de Vries R.P."/>
            <person name="Ferreira P."/>
            <person name="Findley K."/>
            <person name="Foster B."/>
            <person name="Gaskell J."/>
            <person name="Glotzer D."/>
            <person name="Gorecki P."/>
            <person name="Heitman J."/>
            <person name="Hesse C."/>
            <person name="Hori C."/>
            <person name="Igarashi K."/>
            <person name="Jurgens J.A."/>
            <person name="Kallen N."/>
            <person name="Kersten P."/>
            <person name="Kohler A."/>
            <person name="Kuees U."/>
            <person name="Kumar T.K.A."/>
            <person name="Kuo A."/>
            <person name="LaButti K."/>
            <person name="Larrondo L.F."/>
            <person name="Lindquist E."/>
            <person name="Ling A."/>
            <person name="Lombard V."/>
            <person name="Lucas S."/>
            <person name="Lundell T."/>
            <person name="Martin R."/>
            <person name="McLaughlin D.J."/>
            <person name="Morgenstern I."/>
            <person name="Morin E."/>
            <person name="Murat C."/>
            <person name="Nagy L.G."/>
            <person name="Nolan M."/>
            <person name="Ohm R.A."/>
            <person name="Patyshakuliyeva A."/>
            <person name="Rokas A."/>
            <person name="Ruiz-Duenas F.J."/>
            <person name="Sabat G."/>
            <person name="Salamov A."/>
            <person name="Samejima M."/>
            <person name="Schmutz J."/>
            <person name="Slot J.C."/>
            <person name="St John F."/>
            <person name="Stenlid J."/>
            <person name="Sun H."/>
            <person name="Sun S."/>
            <person name="Syed K."/>
            <person name="Tsang A."/>
            <person name="Wiebenga A."/>
            <person name="Young D."/>
            <person name="Pisabarro A."/>
            <person name="Eastwood D.C."/>
            <person name="Martin F."/>
            <person name="Cullen D."/>
            <person name="Grigoriev I.V."/>
            <person name="Hibbett D.S."/>
        </authorList>
    </citation>
    <scope>NUCLEOTIDE SEQUENCE</scope>
    <source>
        <strain evidence="2">FP-58527</strain>
    </source>
</reference>
<accession>S8DQJ4</accession>
<keyword evidence="2" id="KW-1185">Reference proteome</keyword>
<gene>
    <name evidence="1" type="ORF">FOMPIDRAFT_1136066</name>
</gene>
<dbReference type="eggNOG" id="ENOG502SR7S">
    <property type="taxonomic scope" value="Eukaryota"/>
</dbReference>
<proteinExistence type="predicted"/>
<evidence type="ECO:0000313" key="2">
    <source>
        <dbReference type="Proteomes" id="UP000015241"/>
    </source>
</evidence>
<evidence type="ECO:0000313" key="1">
    <source>
        <dbReference type="EMBL" id="EPS93488.1"/>
    </source>
</evidence>